<dbReference type="NCBIfam" id="TIGR01045">
    <property type="entry name" value="RPE1"/>
    <property type="match status" value="1"/>
</dbReference>
<dbReference type="Proteomes" id="UP001628124">
    <property type="component" value="Unassembled WGS sequence"/>
</dbReference>
<evidence type="ECO:0000313" key="2">
    <source>
        <dbReference type="Proteomes" id="UP001628124"/>
    </source>
</evidence>
<reference evidence="1 2" key="1">
    <citation type="journal article" date="2024" name="Microbiol. Immunol.">
        <title>Discovery of a novel spotted fever group Rickettsia, 'Candidatus Rickettsia kedanie,' in unfed larval chigger mites, Leptotrombidium scutellare.</title>
        <authorList>
            <person name="Ogawa M."/>
            <person name="Matsutani M."/>
            <person name="Katayama T."/>
            <person name="Takada N."/>
            <person name="Noda S."/>
            <person name="Takahashi M."/>
            <person name="Kageyama D."/>
            <person name="Hanaoka N."/>
            <person name="Ebihara H."/>
        </authorList>
    </citation>
    <scope>NUCLEOTIDE SEQUENCE [LARGE SCALE GENOMIC DNA]</scope>
    <source>
        <strain evidence="1 2">KNCP2-13</strain>
    </source>
</reference>
<keyword evidence="2" id="KW-1185">Reference proteome</keyword>
<protein>
    <submittedName>
        <fullName evidence="1">Uncharacterized protein</fullName>
    </submittedName>
</protein>
<gene>
    <name evidence="1" type="ORF">KNCP2_04120</name>
</gene>
<proteinExistence type="predicted"/>
<dbReference type="EMBL" id="BAABMM010000019">
    <property type="protein sequence ID" value="GAA5252124.1"/>
    <property type="molecule type" value="Genomic_DNA"/>
</dbReference>
<accession>A0ABP9TWZ0</accession>
<name>A0ABP9TWZ0_9RICK</name>
<dbReference type="InterPro" id="IPR005728">
    <property type="entry name" value="RPE1"/>
</dbReference>
<sequence>MSGNNISKGVDNQIIQNILDKNMFINLKWQIDNRPLQKFAYREEFGGDTECSTAAYINVKMRVPDRRTNYL</sequence>
<evidence type="ECO:0000313" key="1">
    <source>
        <dbReference type="EMBL" id="GAA5252124.1"/>
    </source>
</evidence>
<organism evidence="1 2">
    <name type="scientific">Candidatus Rickettsia kedanie</name>
    <dbReference type="NCBI Taxonomy" id="3115352"/>
    <lineage>
        <taxon>Bacteria</taxon>
        <taxon>Pseudomonadati</taxon>
        <taxon>Pseudomonadota</taxon>
        <taxon>Alphaproteobacteria</taxon>
        <taxon>Rickettsiales</taxon>
        <taxon>Rickettsiaceae</taxon>
        <taxon>Rickettsieae</taxon>
        <taxon>Rickettsia</taxon>
        <taxon>spotted fever group</taxon>
    </lineage>
</organism>
<comment type="caution">
    <text evidence="1">The sequence shown here is derived from an EMBL/GenBank/DDBJ whole genome shotgun (WGS) entry which is preliminary data.</text>
</comment>